<dbReference type="InterPro" id="IPR036779">
    <property type="entry name" value="LysM_dom_sf"/>
</dbReference>
<dbReference type="Gene3D" id="3.10.350.10">
    <property type="entry name" value="LysM domain"/>
    <property type="match status" value="1"/>
</dbReference>
<feature type="domain" description="LysM" evidence="3">
    <location>
        <begin position="49"/>
        <end position="93"/>
    </location>
</feature>
<dbReference type="EMBL" id="CP097118">
    <property type="protein sequence ID" value="USS88055.1"/>
    <property type="molecule type" value="Genomic_DNA"/>
</dbReference>
<reference evidence="4" key="1">
    <citation type="submission" date="2022-05" db="EMBL/GenBank/DDBJ databases">
        <authorList>
            <person name="Oliphant S.A."/>
            <person name="Watson-Haigh N.S."/>
            <person name="Sumby K.M."/>
            <person name="Gardner J.M."/>
            <person name="Jiranek V."/>
        </authorList>
    </citation>
    <scope>NUCLEOTIDE SEQUENCE</scope>
    <source>
        <strain evidence="4">KI11_C11</strain>
    </source>
</reference>
<dbReference type="SMART" id="SM00257">
    <property type="entry name" value="LysM"/>
    <property type="match status" value="1"/>
</dbReference>
<dbReference type="Proteomes" id="UP001057025">
    <property type="component" value="Chromosome"/>
</dbReference>
<dbReference type="SUPFAM" id="SSF54106">
    <property type="entry name" value="LysM domain"/>
    <property type="match status" value="1"/>
</dbReference>
<evidence type="ECO:0000313" key="5">
    <source>
        <dbReference type="Proteomes" id="UP001057025"/>
    </source>
</evidence>
<feature type="compositionally biased region" description="Low complexity" evidence="1">
    <location>
        <begin position="265"/>
        <end position="282"/>
    </location>
</feature>
<feature type="compositionally biased region" description="Polar residues" evidence="1">
    <location>
        <begin position="181"/>
        <end position="264"/>
    </location>
</feature>
<dbReference type="PROSITE" id="PS51782">
    <property type="entry name" value="LYSM"/>
    <property type="match status" value="1"/>
</dbReference>
<keyword evidence="2" id="KW-0732">Signal</keyword>
<evidence type="ECO:0000256" key="2">
    <source>
        <dbReference type="SAM" id="SignalP"/>
    </source>
</evidence>
<feature type="compositionally biased region" description="Polar residues" evidence="1">
    <location>
        <begin position="128"/>
        <end position="145"/>
    </location>
</feature>
<feature type="compositionally biased region" description="Polar residues" evidence="1">
    <location>
        <begin position="308"/>
        <end position="330"/>
    </location>
</feature>
<feature type="signal peptide" evidence="2">
    <location>
        <begin position="1"/>
        <end position="32"/>
    </location>
</feature>
<name>A0ABY5BTT8_9LACO</name>
<dbReference type="Pfam" id="PF01476">
    <property type="entry name" value="LysM"/>
    <property type="match status" value="1"/>
</dbReference>
<dbReference type="InterPro" id="IPR018392">
    <property type="entry name" value="LysM"/>
</dbReference>
<accession>A0ABY5BTT8</accession>
<protein>
    <submittedName>
        <fullName evidence="4">LysM peptidoglycan-binding domain-containing protein</fullName>
    </submittedName>
</protein>
<proteinExistence type="predicted"/>
<dbReference type="RefSeq" id="WP_252797344.1">
    <property type="nucleotide sequence ID" value="NZ_CP097118.1"/>
</dbReference>
<gene>
    <name evidence="4" type="ORF">M3M39_00790</name>
</gene>
<evidence type="ECO:0000313" key="4">
    <source>
        <dbReference type="EMBL" id="USS88055.1"/>
    </source>
</evidence>
<feature type="compositionally biased region" description="Low complexity" evidence="1">
    <location>
        <begin position="291"/>
        <end position="307"/>
    </location>
</feature>
<feature type="chain" id="PRO_5047193982" evidence="2">
    <location>
        <begin position="33"/>
        <end position="429"/>
    </location>
</feature>
<keyword evidence="5" id="KW-1185">Reference proteome</keyword>
<evidence type="ECO:0000256" key="1">
    <source>
        <dbReference type="SAM" id="MobiDB-lite"/>
    </source>
</evidence>
<sequence length="429" mass="44186">MNMNKKNLLTGLLLSSVALGVFVTANSITTNASTGSTTKTTAKDKPVQKTITIQPGDTVSQYAVTYNSTVKDIADLNKLPDANLIYAGAQITIPVNTRKPGESIYAGWNQAATTNGTKAAQVVTGSNYQTPATTNEQGTITKGNVATTNNDTANSKAATTSTSSQTTAPAPIATNNAGTTVSGTNTHENSATTNSGVANPAPQSNGQPTSTNPAPAQTGNQTQGGVTPTPNQGSQSTPSTPVDNGLHANNGTQTPSQNNGAPSQPNTGNSTVTTPTPGTPNTDKPSQEPIPNQGNQGQNNTPSNPTNDGNSNQGQPTNPSDNKNNGQSTEYVPTEAGLKAALQAKIDDDNANAGMKNHPVNPQSSGTISGGSENLPLKGVFTSDEQVIDQLWEQEGNANLVKEELTSFTFKNNGNGTFTVEYTVTYYTA</sequence>
<feature type="compositionally biased region" description="Low complexity" evidence="1">
    <location>
        <begin position="146"/>
        <end position="180"/>
    </location>
</feature>
<organism evidence="4 5">
    <name type="scientific">Fructilactobacillus hinvesii</name>
    <dbReference type="NCBI Taxonomy" id="2940300"/>
    <lineage>
        <taxon>Bacteria</taxon>
        <taxon>Bacillati</taxon>
        <taxon>Bacillota</taxon>
        <taxon>Bacilli</taxon>
        <taxon>Lactobacillales</taxon>
        <taxon>Lactobacillaceae</taxon>
        <taxon>Fructilactobacillus</taxon>
    </lineage>
</organism>
<feature type="region of interest" description="Disordered" evidence="1">
    <location>
        <begin position="128"/>
        <end position="330"/>
    </location>
</feature>
<evidence type="ECO:0000259" key="3">
    <source>
        <dbReference type="PROSITE" id="PS51782"/>
    </source>
</evidence>